<keyword evidence="2" id="KW-1185">Reference proteome</keyword>
<reference evidence="1" key="1">
    <citation type="submission" date="2023-03" db="EMBL/GenBank/DDBJ databases">
        <title>Massive genome expansion in bonnet fungi (Mycena s.s.) driven by repeated elements and novel gene families across ecological guilds.</title>
        <authorList>
            <consortium name="Lawrence Berkeley National Laboratory"/>
            <person name="Harder C.B."/>
            <person name="Miyauchi S."/>
            <person name="Viragh M."/>
            <person name="Kuo A."/>
            <person name="Thoen E."/>
            <person name="Andreopoulos B."/>
            <person name="Lu D."/>
            <person name="Skrede I."/>
            <person name="Drula E."/>
            <person name="Henrissat B."/>
            <person name="Morin E."/>
            <person name="Kohler A."/>
            <person name="Barry K."/>
            <person name="LaButti K."/>
            <person name="Morin E."/>
            <person name="Salamov A."/>
            <person name="Lipzen A."/>
            <person name="Mereny Z."/>
            <person name="Hegedus B."/>
            <person name="Baldrian P."/>
            <person name="Stursova M."/>
            <person name="Weitz H."/>
            <person name="Taylor A."/>
            <person name="Grigoriev I.V."/>
            <person name="Nagy L.G."/>
            <person name="Martin F."/>
            <person name="Kauserud H."/>
        </authorList>
    </citation>
    <scope>NUCLEOTIDE SEQUENCE</scope>
    <source>
        <strain evidence="1">CBHHK067</strain>
    </source>
</reference>
<proteinExistence type="predicted"/>
<accession>A0AAD7CRE3</accession>
<comment type="caution">
    <text evidence="1">The sequence shown here is derived from an EMBL/GenBank/DDBJ whole genome shotgun (WGS) entry which is preliminary data.</text>
</comment>
<organism evidence="1 2">
    <name type="scientific">Mycena rosella</name>
    <name type="common">Pink bonnet</name>
    <name type="synonym">Agaricus rosellus</name>
    <dbReference type="NCBI Taxonomy" id="1033263"/>
    <lineage>
        <taxon>Eukaryota</taxon>
        <taxon>Fungi</taxon>
        <taxon>Dikarya</taxon>
        <taxon>Basidiomycota</taxon>
        <taxon>Agaricomycotina</taxon>
        <taxon>Agaricomycetes</taxon>
        <taxon>Agaricomycetidae</taxon>
        <taxon>Agaricales</taxon>
        <taxon>Marasmiineae</taxon>
        <taxon>Mycenaceae</taxon>
        <taxon>Mycena</taxon>
    </lineage>
</organism>
<evidence type="ECO:0000313" key="2">
    <source>
        <dbReference type="Proteomes" id="UP001221757"/>
    </source>
</evidence>
<dbReference type="Proteomes" id="UP001221757">
    <property type="component" value="Unassembled WGS sequence"/>
</dbReference>
<dbReference type="EMBL" id="JARKIE010000270">
    <property type="protein sequence ID" value="KAJ7659458.1"/>
    <property type="molecule type" value="Genomic_DNA"/>
</dbReference>
<protein>
    <submittedName>
        <fullName evidence="1">Uncharacterized protein</fullName>
    </submittedName>
</protein>
<sequence length="115" mass="12813">MSMGQVSAAAADIPVESRINFQKHIDPAGTLSQHIRDCVVHCVENDVAYLCVKKARYMTKEPSGFRVGDIVEMGFELVAFRQAIRGEEDKHICRISCSSGCTACQYVHHEVAKRE</sequence>
<gene>
    <name evidence="1" type="ORF">B0H17DRAFT_1145332</name>
</gene>
<name>A0AAD7CRE3_MYCRO</name>
<dbReference type="AlphaFoldDB" id="A0AAD7CRE3"/>
<evidence type="ECO:0000313" key="1">
    <source>
        <dbReference type="EMBL" id="KAJ7659458.1"/>
    </source>
</evidence>